<reference evidence="8 9" key="1">
    <citation type="submission" date="2019-02" db="EMBL/GenBank/DDBJ databases">
        <title>Deep-cultivation of Planctomycetes and their phenomic and genomic characterization uncovers novel biology.</title>
        <authorList>
            <person name="Wiegand S."/>
            <person name="Jogler M."/>
            <person name="Boedeker C."/>
            <person name="Pinto D."/>
            <person name="Vollmers J."/>
            <person name="Rivas-Marin E."/>
            <person name="Kohn T."/>
            <person name="Peeters S.H."/>
            <person name="Heuer A."/>
            <person name="Rast P."/>
            <person name="Oberbeckmann S."/>
            <person name="Bunk B."/>
            <person name="Jeske O."/>
            <person name="Meyerdierks A."/>
            <person name="Storesund J.E."/>
            <person name="Kallscheuer N."/>
            <person name="Luecker S."/>
            <person name="Lage O.M."/>
            <person name="Pohl T."/>
            <person name="Merkel B.J."/>
            <person name="Hornburger P."/>
            <person name="Mueller R.-W."/>
            <person name="Bruemmer F."/>
            <person name="Labrenz M."/>
            <person name="Spormann A.M."/>
            <person name="Op den Camp H."/>
            <person name="Overmann J."/>
            <person name="Amann R."/>
            <person name="Jetten M.S.M."/>
            <person name="Mascher T."/>
            <person name="Medema M.H."/>
            <person name="Devos D.P."/>
            <person name="Kaster A.-K."/>
            <person name="Ovreas L."/>
            <person name="Rohde M."/>
            <person name="Galperin M.Y."/>
            <person name="Jogler C."/>
        </authorList>
    </citation>
    <scope>NUCLEOTIDE SEQUENCE [LARGE SCALE GENOMIC DNA]</scope>
    <source>
        <strain evidence="8 9">Mal48</strain>
    </source>
</reference>
<proteinExistence type="inferred from homology"/>
<comment type="function">
    <text evidence="6">Catalyzes the reduction of dTDP-6-deoxy-L-lyxo-4-hexulose to yield dTDP-L-rhamnose.</text>
</comment>
<feature type="domain" description="RmlD-like substrate binding" evidence="7">
    <location>
        <begin position="32"/>
        <end position="313"/>
    </location>
</feature>
<dbReference type="PANTHER" id="PTHR10491">
    <property type="entry name" value="DTDP-4-DEHYDRORHAMNOSE REDUCTASE"/>
    <property type="match status" value="1"/>
</dbReference>
<evidence type="ECO:0000256" key="1">
    <source>
        <dbReference type="ARBA" id="ARBA00004781"/>
    </source>
</evidence>
<dbReference type="GO" id="GO:0006556">
    <property type="term" value="P:S-adenosylmethionine biosynthetic process"/>
    <property type="evidence" value="ECO:0007669"/>
    <property type="project" value="TreeGrafter"/>
</dbReference>
<dbReference type="OrthoDB" id="239715at2"/>
<evidence type="ECO:0000256" key="5">
    <source>
        <dbReference type="ARBA" id="ARBA00048200"/>
    </source>
</evidence>
<dbReference type="KEGG" id="tpol:Mal48_39990"/>
<dbReference type="SUPFAM" id="SSF51735">
    <property type="entry name" value="NAD(P)-binding Rossmann-fold domains"/>
    <property type="match status" value="1"/>
</dbReference>
<evidence type="ECO:0000313" key="8">
    <source>
        <dbReference type="EMBL" id="QDT34727.1"/>
    </source>
</evidence>
<evidence type="ECO:0000256" key="3">
    <source>
        <dbReference type="ARBA" id="ARBA00012929"/>
    </source>
</evidence>
<evidence type="ECO:0000313" key="9">
    <source>
        <dbReference type="Proteomes" id="UP000315724"/>
    </source>
</evidence>
<protein>
    <recommendedName>
        <fullName evidence="4 6">dTDP-4-dehydrorhamnose reductase</fullName>
        <ecNumber evidence="3 6">1.1.1.133</ecNumber>
    </recommendedName>
</protein>
<dbReference type="InterPro" id="IPR029903">
    <property type="entry name" value="RmlD-like-bd"/>
</dbReference>
<dbReference type="GO" id="GO:0048269">
    <property type="term" value="C:methionine adenosyltransferase complex"/>
    <property type="evidence" value="ECO:0007669"/>
    <property type="project" value="TreeGrafter"/>
</dbReference>
<evidence type="ECO:0000256" key="4">
    <source>
        <dbReference type="ARBA" id="ARBA00017099"/>
    </source>
</evidence>
<name>A0A517QT50_9PLAN</name>
<sequence length="338" mass="37489">MIRLYSDLAQGMGGSGRYKATRNAWRHSVDKFLIVGVDTVAGANLALSLAEKYHVTTWHPEEKFDVVNCDALDPTDSPCAAIENAAPDWVIYCGPESRSSWDPTTKGLINETIVENAGEWANASTKANVRFLMISSDSLFTGPWMFHDEQSLGHCQSVEAVTIRAAEEAVRLASPHALIMRTNAYGWSADPSRNGWIENLLAEVEMRRVVEQDSIRHATPILITDLTAIIERACLENLSGTYHVAGAERVSPLNFTQRLSDLFELPWLAIKKETTLTEVPQDFASGECSLQTKEIRKALCVAMPLLSEGLQRLHEQSVNGYRDKLVGNRNYKAISRVA</sequence>
<evidence type="ECO:0000259" key="7">
    <source>
        <dbReference type="Pfam" id="PF04321"/>
    </source>
</evidence>
<keyword evidence="9" id="KW-1185">Reference proteome</keyword>
<accession>A0A517QT50</accession>
<dbReference type="GO" id="GO:0019305">
    <property type="term" value="P:dTDP-rhamnose biosynthetic process"/>
    <property type="evidence" value="ECO:0007669"/>
    <property type="project" value="UniProtKB-UniPathway"/>
</dbReference>
<dbReference type="Pfam" id="PF04321">
    <property type="entry name" value="RmlD_sub_bind"/>
    <property type="match status" value="1"/>
</dbReference>
<dbReference type="Proteomes" id="UP000315724">
    <property type="component" value="Chromosome"/>
</dbReference>
<gene>
    <name evidence="8" type="ORF">Mal48_39990</name>
</gene>
<dbReference type="EMBL" id="CP036267">
    <property type="protein sequence ID" value="QDT34727.1"/>
    <property type="molecule type" value="Genomic_DNA"/>
</dbReference>
<dbReference type="AlphaFoldDB" id="A0A517QT50"/>
<dbReference type="Gene3D" id="3.40.50.720">
    <property type="entry name" value="NAD(P)-binding Rossmann-like Domain"/>
    <property type="match status" value="1"/>
</dbReference>
<evidence type="ECO:0000256" key="6">
    <source>
        <dbReference type="RuleBase" id="RU364082"/>
    </source>
</evidence>
<dbReference type="InterPro" id="IPR005913">
    <property type="entry name" value="dTDP_dehydrorham_reduct"/>
</dbReference>
<dbReference type="EC" id="1.1.1.133" evidence="3 6"/>
<comment type="catalytic activity">
    <reaction evidence="5">
        <text>dTDP-beta-L-rhamnose + NADP(+) = dTDP-4-dehydro-beta-L-rhamnose + NADPH + H(+)</text>
        <dbReference type="Rhea" id="RHEA:21796"/>
        <dbReference type="ChEBI" id="CHEBI:15378"/>
        <dbReference type="ChEBI" id="CHEBI:57510"/>
        <dbReference type="ChEBI" id="CHEBI:57783"/>
        <dbReference type="ChEBI" id="CHEBI:58349"/>
        <dbReference type="ChEBI" id="CHEBI:62830"/>
        <dbReference type="EC" id="1.1.1.133"/>
    </reaction>
</comment>
<dbReference type="GO" id="GO:0048270">
    <property type="term" value="F:methionine adenosyltransferase regulator activity"/>
    <property type="evidence" value="ECO:0007669"/>
    <property type="project" value="TreeGrafter"/>
</dbReference>
<evidence type="ECO:0000256" key="2">
    <source>
        <dbReference type="ARBA" id="ARBA00010944"/>
    </source>
</evidence>
<dbReference type="UniPathway" id="UPA00124"/>
<keyword evidence="6" id="KW-0560">Oxidoreductase</keyword>
<dbReference type="RefSeq" id="WP_145203124.1">
    <property type="nucleotide sequence ID" value="NZ_CP036267.1"/>
</dbReference>
<keyword evidence="6" id="KW-0521">NADP</keyword>
<dbReference type="PANTHER" id="PTHR10491:SF4">
    <property type="entry name" value="METHIONINE ADENOSYLTRANSFERASE 2 SUBUNIT BETA"/>
    <property type="match status" value="1"/>
</dbReference>
<comment type="pathway">
    <text evidence="1 6">Carbohydrate biosynthesis; dTDP-L-rhamnose biosynthesis.</text>
</comment>
<comment type="similarity">
    <text evidence="2 6">Belongs to the dTDP-4-dehydrorhamnose reductase family.</text>
</comment>
<organism evidence="8 9">
    <name type="scientific">Thalassoglobus polymorphus</name>
    <dbReference type="NCBI Taxonomy" id="2527994"/>
    <lineage>
        <taxon>Bacteria</taxon>
        <taxon>Pseudomonadati</taxon>
        <taxon>Planctomycetota</taxon>
        <taxon>Planctomycetia</taxon>
        <taxon>Planctomycetales</taxon>
        <taxon>Planctomycetaceae</taxon>
        <taxon>Thalassoglobus</taxon>
    </lineage>
</organism>
<dbReference type="GO" id="GO:0008831">
    <property type="term" value="F:dTDP-4-dehydrorhamnose reductase activity"/>
    <property type="evidence" value="ECO:0007669"/>
    <property type="project" value="UniProtKB-EC"/>
</dbReference>
<dbReference type="InterPro" id="IPR036291">
    <property type="entry name" value="NAD(P)-bd_dom_sf"/>
</dbReference>